<dbReference type="InterPro" id="IPR042095">
    <property type="entry name" value="SUMF_sf"/>
</dbReference>
<dbReference type="PROSITE" id="PS00108">
    <property type="entry name" value="PROTEIN_KINASE_ST"/>
    <property type="match status" value="1"/>
</dbReference>
<feature type="region of interest" description="Disordered" evidence="6">
    <location>
        <begin position="1"/>
        <end position="28"/>
    </location>
</feature>
<keyword evidence="4" id="KW-0067">ATP-binding</keyword>
<dbReference type="InterPro" id="IPR000719">
    <property type="entry name" value="Prot_kinase_dom"/>
</dbReference>
<dbReference type="InterPro" id="IPR005532">
    <property type="entry name" value="SUMF_dom"/>
</dbReference>
<evidence type="ECO:0000313" key="9">
    <source>
        <dbReference type="Proteomes" id="UP000067626"/>
    </source>
</evidence>
<dbReference type="STRING" id="52.CMC5_080250"/>
<evidence type="ECO:0000259" key="7">
    <source>
        <dbReference type="PROSITE" id="PS50011"/>
    </source>
</evidence>
<organism evidence="8 9">
    <name type="scientific">Chondromyces crocatus</name>
    <dbReference type="NCBI Taxonomy" id="52"/>
    <lineage>
        <taxon>Bacteria</taxon>
        <taxon>Pseudomonadati</taxon>
        <taxon>Myxococcota</taxon>
        <taxon>Polyangia</taxon>
        <taxon>Polyangiales</taxon>
        <taxon>Polyangiaceae</taxon>
        <taxon>Chondromyces</taxon>
    </lineage>
</organism>
<keyword evidence="9" id="KW-1185">Reference proteome</keyword>
<accession>A0A0K1ET35</accession>
<dbReference type="PANTHER" id="PTHR43289">
    <property type="entry name" value="MITOGEN-ACTIVATED PROTEIN KINASE KINASE KINASE 20-RELATED"/>
    <property type="match status" value="1"/>
</dbReference>
<feature type="compositionally biased region" description="Polar residues" evidence="6">
    <location>
        <begin position="211"/>
        <end position="226"/>
    </location>
</feature>
<evidence type="ECO:0000256" key="2">
    <source>
        <dbReference type="ARBA" id="ARBA00022741"/>
    </source>
</evidence>
<dbReference type="SUPFAM" id="SSF56436">
    <property type="entry name" value="C-type lectin-like"/>
    <property type="match status" value="1"/>
</dbReference>
<keyword evidence="5" id="KW-0175">Coiled coil</keyword>
<dbReference type="Proteomes" id="UP000067626">
    <property type="component" value="Chromosome"/>
</dbReference>
<sequence length="855" mass="94057">MLRAHDTADSMDHTPDVPLSMVDSSERTRGVPLSERYEDLGRIARGGMGDVRRVRDQMMQRTLAMKVLPWEMLDSPRDRARFLNEARMTAALQHPGVVPVHDCGELPDGRVWFTMKEVRGRTLREVLDELHRPVEVHARPGGATATSPPFRRVIDQFLRACEAVAYAHSVGIVHRDLKPDNIMVGEFGEVLVLDWGLAKRVGESASDAVTPPSSEGPTITPRDQQLTMPAPTCQEDLHDDGQLTMPGQVMGTIAYMPPEQARGELGRICAATDVYALGAVLYELLAGRPPYIGTPASVWGALLAGPPLPLEKTATIPPPLELSAVCARALSREPDDRFRTAGELATELRNWLDGARRRERALTLVTDAQAEAPRIDALRRRAEALRTEARTLLGQLRPYDPASLKAPGWRAEDEAERLENEAAAAEVAWLQALRSALNEAPDLPEAHEALADYYHQRLIAAEEARDVRLAAGYETLLRGHDRGRHAAVLAGNGALTLFTDPEGAEVVAYRYVEHDRALTPQNAVHLGRTPIRAAPLPRGSYLLRINAPGCDEVRYPVLIGRGEHWDGVRPDGRDPHPIHLPRTGTLAPESIYVPAGWFISGGDLDAGESLPRRRLWVHALVVQKHPVTNAQYLEFLNDLVARQLEADALAACARPPLGRANPGEDALAYERGPDGRFRLCAGATLDELRWPVAFIDWRAAMRYAHWLADRTGQAWRLLNELEWEKAARGVDGRRMPWGDHVEPTWACILGSHPGVPGRAPVEMYATDESPYGVRGMVGNVRDWCVNVWQHDGPAVAGAIVLPDIADKEDTALRAVRGGAWMSGPAMSRLAGRFATPPDDRFGGIGIRLARPLIDT</sequence>
<gene>
    <name evidence="8" type="ORF">CMC5_080250</name>
</gene>
<evidence type="ECO:0000256" key="5">
    <source>
        <dbReference type="SAM" id="Coils"/>
    </source>
</evidence>
<evidence type="ECO:0000256" key="6">
    <source>
        <dbReference type="SAM" id="MobiDB-lite"/>
    </source>
</evidence>
<dbReference type="PANTHER" id="PTHR43289:SF6">
    <property type="entry name" value="SERINE_THREONINE-PROTEIN KINASE NEKL-3"/>
    <property type="match status" value="1"/>
</dbReference>
<reference evidence="8 9" key="1">
    <citation type="submission" date="2015-07" db="EMBL/GenBank/DDBJ databases">
        <title>Genome analysis of myxobacterium Chondromyces crocatus Cm c5 reveals a high potential for natural compound synthesis and the genetic basis for the loss of fruiting body formation.</title>
        <authorList>
            <person name="Zaburannyi N."/>
            <person name="Bunk B."/>
            <person name="Maier J."/>
            <person name="Overmann J."/>
            <person name="Mueller R."/>
        </authorList>
    </citation>
    <scope>NUCLEOTIDE SEQUENCE [LARGE SCALE GENOMIC DNA]</scope>
    <source>
        <strain evidence="8 9">Cm c5</strain>
    </source>
</reference>
<dbReference type="GO" id="GO:0004674">
    <property type="term" value="F:protein serine/threonine kinase activity"/>
    <property type="evidence" value="ECO:0007669"/>
    <property type="project" value="TreeGrafter"/>
</dbReference>
<dbReference type="Gene3D" id="1.10.510.10">
    <property type="entry name" value="Transferase(Phosphotransferase) domain 1"/>
    <property type="match status" value="1"/>
</dbReference>
<feature type="compositionally biased region" description="Basic and acidic residues" evidence="6">
    <location>
        <begin position="1"/>
        <end position="15"/>
    </location>
</feature>
<dbReference type="SUPFAM" id="SSF56112">
    <property type="entry name" value="Protein kinase-like (PK-like)"/>
    <property type="match status" value="1"/>
</dbReference>
<name>A0A0K1ET35_CHOCO</name>
<dbReference type="Gene3D" id="3.30.200.20">
    <property type="entry name" value="Phosphorylase Kinase, domain 1"/>
    <property type="match status" value="1"/>
</dbReference>
<evidence type="ECO:0000313" key="8">
    <source>
        <dbReference type="EMBL" id="AKT43788.1"/>
    </source>
</evidence>
<evidence type="ECO:0000256" key="3">
    <source>
        <dbReference type="ARBA" id="ARBA00022777"/>
    </source>
</evidence>
<dbReference type="InterPro" id="IPR008271">
    <property type="entry name" value="Ser/Thr_kinase_AS"/>
</dbReference>
<feature type="region of interest" description="Disordered" evidence="6">
    <location>
        <begin position="204"/>
        <end position="226"/>
    </location>
</feature>
<dbReference type="Gene3D" id="3.90.1580.10">
    <property type="entry name" value="paralog of FGE (formylglycine-generating enzyme)"/>
    <property type="match status" value="1"/>
</dbReference>
<dbReference type="KEGG" id="ccro:CMC5_080250"/>
<dbReference type="PROSITE" id="PS50011">
    <property type="entry name" value="PROTEIN_KINASE_DOM"/>
    <property type="match status" value="1"/>
</dbReference>
<dbReference type="PATRIC" id="fig|52.7.peg.8827"/>
<keyword evidence="2" id="KW-0547">Nucleotide-binding</keyword>
<feature type="coiled-coil region" evidence="5">
    <location>
        <begin position="375"/>
        <end position="428"/>
    </location>
</feature>
<proteinExistence type="predicted"/>
<evidence type="ECO:0000256" key="1">
    <source>
        <dbReference type="ARBA" id="ARBA00022679"/>
    </source>
</evidence>
<dbReference type="Pfam" id="PF03781">
    <property type="entry name" value="FGE-sulfatase"/>
    <property type="match status" value="1"/>
</dbReference>
<dbReference type="SMART" id="SM00220">
    <property type="entry name" value="S_TKc"/>
    <property type="match status" value="1"/>
</dbReference>
<dbReference type="GO" id="GO:0005524">
    <property type="term" value="F:ATP binding"/>
    <property type="evidence" value="ECO:0007669"/>
    <property type="project" value="UniProtKB-KW"/>
</dbReference>
<dbReference type="EMBL" id="CP012159">
    <property type="protein sequence ID" value="AKT43788.1"/>
    <property type="molecule type" value="Genomic_DNA"/>
</dbReference>
<feature type="domain" description="Protein kinase" evidence="7">
    <location>
        <begin position="37"/>
        <end position="352"/>
    </location>
</feature>
<dbReference type="CDD" id="cd14014">
    <property type="entry name" value="STKc_PknB_like"/>
    <property type="match status" value="1"/>
</dbReference>
<dbReference type="InterPro" id="IPR016187">
    <property type="entry name" value="CTDL_fold"/>
</dbReference>
<protein>
    <recommendedName>
        <fullName evidence="7">Protein kinase domain-containing protein</fullName>
    </recommendedName>
</protein>
<dbReference type="InterPro" id="IPR011009">
    <property type="entry name" value="Kinase-like_dom_sf"/>
</dbReference>
<keyword evidence="3" id="KW-0418">Kinase</keyword>
<evidence type="ECO:0000256" key="4">
    <source>
        <dbReference type="ARBA" id="ARBA00022840"/>
    </source>
</evidence>
<dbReference type="AlphaFoldDB" id="A0A0K1ET35"/>
<dbReference type="Pfam" id="PF00069">
    <property type="entry name" value="Pkinase"/>
    <property type="match status" value="1"/>
</dbReference>
<keyword evidence="1" id="KW-0808">Transferase</keyword>